<comment type="caution">
    <text evidence="1">The sequence shown here is derived from an EMBL/GenBank/DDBJ whole genome shotgun (WGS) entry which is preliminary data.</text>
</comment>
<keyword evidence="2" id="KW-1185">Reference proteome</keyword>
<gene>
    <name evidence="1" type="ORF">BGZ80_008660</name>
</gene>
<proteinExistence type="predicted"/>
<name>A0A9P6MCE2_9FUNG</name>
<organism evidence="1 2">
    <name type="scientific">Entomortierella chlamydospora</name>
    <dbReference type="NCBI Taxonomy" id="101097"/>
    <lineage>
        <taxon>Eukaryota</taxon>
        <taxon>Fungi</taxon>
        <taxon>Fungi incertae sedis</taxon>
        <taxon>Mucoromycota</taxon>
        <taxon>Mortierellomycotina</taxon>
        <taxon>Mortierellomycetes</taxon>
        <taxon>Mortierellales</taxon>
        <taxon>Mortierellaceae</taxon>
        <taxon>Entomortierella</taxon>
    </lineage>
</organism>
<dbReference type="EMBL" id="JAAAID010004773">
    <property type="protein sequence ID" value="KAF9992198.1"/>
    <property type="molecule type" value="Genomic_DNA"/>
</dbReference>
<evidence type="ECO:0000313" key="2">
    <source>
        <dbReference type="Proteomes" id="UP000703661"/>
    </source>
</evidence>
<accession>A0A9P6MCE2</accession>
<evidence type="ECO:0000313" key="1">
    <source>
        <dbReference type="EMBL" id="KAF9992198.1"/>
    </source>
</evidence>
<reference evidence="1" key="1">
    <citation type="journal article" date="2020" name="Fungal Divers.">
        <title>Resolving the Mortierellaceae phylogeny through synthesis of multi-gene phylogenetics and phylogenomics.</title>
        <authorList>
            <person name="Vandepol N."/>
            <person name="Liber J."/>
            <person name="Desiro A."/>
            <person name="Na H."/>
            <person name="Kennedy M."/>
            <person name="Barry K."/>
            <person name="Grigoriev I.V."/>
            <person name="Miller A.N."/>
            <person name="O'Donnell K."/>
            <person name="Stajich J.E."/>
            <person name="Bonito G."/>
        </authorList>
    </citation>
    <scope>NUCLEOTIDE SEQUENCE</scope>
    <source>
        <strain evidence="1">NRRL 2769</strain>
    </source>
</reference>
<dbReference type="AlphaFoldDB" id="A0A9P6MCE2"/>
<feature type="non-terminal residue" evidence="1">
    <location>
        <position position="84"/>
    </location>
</feature>
<sequence length="84" mass="9372">MDHLPYTNILRSRDRSSPWEHLELPKLPRAILRKHKVNAASMLAHPSRGPMLALPVGPYVGTPRRALCWLSPSGLMLALPVEAD</sequence>
<dbReference type="Proteomes" id="UP000703661">
    <property type="component" value="Unassembled WGS sequence"/>
</dbReference>
<protein>
    <submittedName>
        <fullName evidence="1">Uncharacterized protein</fullName>
    </submittedName>
</protein>